<keyword evidence="6 8" id="KW-0413">Isomerase</keyword>
<dbReference type="SUPFAM" id="SSF74650">
    <property type="entry name" value="Galactose mutarotase-like"/>
    <property type="match status" value="1"/>
</dbReference>
<dbReference type="EC" id="5.1.3.3" evidence="4 8"/>
<dbReference type="InterPro" id="IPR047215">
    <property type="entry name" value="Galactose_mutarotase-like"/>
</dbReference>
<feature type="binding site" evidence="10">
    <location>
        <position position="253"/>
    </location>
    <ligand>
        <name>beta-D-galactose</name>
        <dbReference type="ChEBI" id="CHEBI:27667"/>
    </ligand>
</feature>
<feature type="active site" description="Proton acceptor" evidence="9">
    <location>
        <position position="314"/>
    </location>
</feature>
<evidence type="ECO:0000313" key="13">
    <source>
        <dbReference type="Proteomes" id="UP000509222"/>
    </source>
</evidence>
<dbReference type="InterPro" id="IPR015443">
    <property type="entry name" value="Aldose_1-epimerase"/>
</dbReference>
<dbReference type="RefSeq" id="WP_176294530.1">
    <property type="nucleotide sequence ID" value="NZ_CP051177.1"/>
</dbReference>
<evidence type="ECO:0000256" key="6">
    <source>
        <dbReference type="ARBA" id="ARBA00023235"/>
    </source>
</evidence>
<dbReference type="GO" id="GO:0004034">
    <property type="term" value="F:aldose 1-epimerase activity"/>
    <property type="evidence" value="ECO:0007669"/>
    <property type="project" value="UniProtKB-EC"/>
</dbReference>
<dbReference type="PROSITE" id="PS00545">
    <property type="entry name" value="ALDOSE_1_EPIMERASE"/>
    <property type="match status" value="1"/>
</dbReference>
<dbReference type="NCBIfam" id="NF008277">
    <property type="entry name" value="PRK11055.1"/>
    <property type="match status" value="1"/>
</dbReference>
<gene>
    <name evidence="12" type="ORF">HF394_10270</name>
</gene>
<dbReference type="InterPro" id="IPR008183">
    <property type="entry name" value="Aldose_1/G6P_1-epimerase"/>
</dbReference>
<dbReference type="InterPro" id="IPR011013">
    <property type="entry name" value="Gal_mutarotase_sf_dom"/>
</dbReference>
<protein>
    <recommendedName>
        <fullName evidence="5 8">Aldose 1-epimerase</fullName>
        <ecNumber evidence="4 8">5.1.3.3</ecNumber>
    </recommendedName>
</protein>
<dbReference type="GO" id="GO:0030246">
    <property type="term" value="F:carbohydrate binding"/>
    <property type="evidence" value="ECO:0007669"/>
    <property type="project" value="InterPro"/>
</dbReference>
<dbReference type="EMBL" id="CP051177">
    <property type="protein sequence ID" value="QKX50937.1"/>
    <property type="molecule type" value="Genomic_DNA"/>
</dbReference>
<dbReference type="Gene3D" id="2.70.98.10">
    <property type="match status" value="1"/>
</dbReference>
<feature type="binding site" evidence="11">
    <location>
        <begin position="180"/>
        <end position="182"/>
    </location>
    <ligand>
        <name>beta-D-galactose</name>
        <dbReference type="ChEBI" id="CHEBI:27667"/>
    </ligand>
</feature>
<name>A0A7H8QAG8_9BACL</name>
<dbReference type="PANTHER" id="PTHR10091">
    <property type="entry name" value="ALDOSE-1-EPIMERASE"/>
    <property type="match status" value="1"/>
</dbReference>
<evidence type="ECO:0000256" key="1">
    <source>
        <dbReference type="ARBA" id="ARBA00001614"/>
    </source>
</evidence>
<dbReference type="GO" id="GO:0033499">
    <property type="term" value="P:galactose catabolic process via UDP-galactose, Leloir pathway"/>
    <property type="evidence" value="ECO:0007669"/>
    <property type="project" value="TreeGrafter"/>
</dbReference>
<dbReference type="CDD" id="cd09019">
    <property type="entry name" value="galactose_mutarotase_like"/>
    <property type="match status" value="1"/>
</dbReference>
<evidence type="ECO:0000256" key="9">
    <source>
        <dbReference type="PIRSR" id="PIRSR005096-1"/>
    </source>
</evidence>
<evidence type="ECO:0000256" key="5">
    <source>
        <dbReference type="ARBA" id="ARBA00014165"/>
    </source>
</evidence>
<evidence type="ECO:0000256" key="4">
    <source>
        <dbReference type="ARBA" id="ARBA00013185"/>
    </source>
</evidence>
<reference evidence="13" key="2">
    <citation type="submission" date="2020-06" db="EMBL/GenBank/DDBJ databases">
        <title>Isolation of Planomicrobium glaciei.</title>
        <authorList>
            <person name="Malisova L."/>
            <person name="Safrankova R."/>
            <person name="Jakubu V."/>
            <person name="Spanelova P."/>
        </authorList>
    </citation>
    <scope>NUCLEOTIDE SEQUENCE [LARGE SCALE GENOMIC DNA]</scope>
    <source>
        <strain evidence="13">NRL-ATB46093</strain>
    </source>
</reference>
<feature type="active site" description="Proton donor" evidence="9">
    <location>
        <position position="180"/>
    </location>
</feature>
<evidence type="ECO:0000256" key="3">
    <source>
        <dbReference type="ARBA" id="ARBA00006206"/>
    </source>
</evidence>
<dbReference type="Proteomes" id="UP000509222">
    <property type="component" value="Chromosome"/>
</dbReference>
<dbReference type="AlphaFoldDB" id="A0A7H8QAG8"/>
<evidence type="ECO:0000256" key="10">
    <source>
        <dbReference type="PIRSR" id="PIRSR005096-2"/>
    </source>
</evidence>
<evidence type="ECO:0000256" key="11">
    <source>
        <dbReference type="PIRSR" id="PIRSR005096-3"/>
    </source>
</evidence>
<comment type="catalytic activity">
    <reaction evidence="1 8">
        <text>alpha-D-glucose = beta-D-glucose</text>
        <dbReference type="Rhea" id="RHEA:10264"/>
        <dbReference type="ChEBI" id="CHEBI:15903"/>
        <dbReference type="ChEBI" id="CHEBI:17925"/>
        <dbReference type="EC" id="5.1.3.3"/>
    </reaction>
</comment>
<proteinExistence type="inferred from homology"/>
<evidence type="ECO:0000313" key="12">
    <source>
        <dbReference type="EMBL" id="QKX50937.1"/>
    </source>
</evidence>
<dbReference type="PANTHER" id="PTHR10091:SF0">
    <property type="entry name" value="GALACTOSE MUTAROTASE"/>
    <property type="match status" value="1"/>
</dbReference>
<keyword evidence="13" id="KW-1185">Reference proteome</keyword>
<accession>A0A7H8QAG8</accession>
<dbReference type="GO" id="GO:0005737">
    <property type="term" value="C:cytoplasm"/>
    <property type="evidence" value="ECO:0007669"/>
    <property type="project" value="TreeGrafter"/>
</dbReference>
<dbReference type="GO" id="GO:0006006">
    <property type="term" value="P:glucose metabolic process"/>
    <property type="evidence" value="ECO:0007669"/>
    <property type="project" value="TreeGrafter"/>
</dbReference>
<evidence type="ECO:0000256" key="8">
    <source>
        <dbReference type="PIRNR" id="PIRNR005096"/>
    </source>
</evidence>
<dbReference type="PIRSF" id="PIRSF005096">
    <property type="entry name" value="GALM"/>
    <property type="match status" value="1"/>
</dbReference>
<comment type="similarity">
    <text evidence="3 8">Belongs to the aldose epimerase family.</text>
</comment>
<reference evidence="12 13" key="1">
    <citation type="submission" date="2020-04" db="EMBL/GenBank/DDBJ databases">
        <authorList>
            <person name="Pajer P."/>
            <person name="Broz P."/>
        </authorList>
    </citation>
    <scope>NUCLEOTIDE SEQUENCE [LARGE SCALE GENOMIC DNA]</scope>
    <source>
        <strain evidence="13">NRL-ATB46093</strain>
    </source>
</reference>
<comment type="pathway">
    <text evidence="2 8">Carbohydrate metabolism; hexose metabolism.</text>
</comment>
<dbReference type="UniPathway" id="UPA00242"/>
<keyword evidence="7 8" id="KW-0119">Carbohydrate metabolism</keyword>
<dbReference type="Pfam" id="PF01263">
    <property type="entry name" value="Aldose_epim"/>
    <property type="match status" value="1"/>
</dbReference>
<dbReference type="InterPro" id="IPR014718">
    <property type="entry name" value="GH-type_carb-bd"/>
</dbReference>
<dbReference type="InterPro" id="IPR018052">
    <property type="entry name" value="Ald1_epimerase_CS"/>
</dbReference>
<organism evidence="12 13">
    <name type="scientific">Planococcus glaciei</name>
    <dbReference type="NCBI Taxonomy" id="459472"/>
    <lineage>
        <taxon>Bacteria</taxon>
        <taxon>Bacillati</taxon>
        <taxon>Bacillota</taxon>
        <taxon>Bacilli</taxon>
        <taxon>Bacillales</taxon>
        <taxon>Caryophanaceae</taxon>
        <taxon>Planococcus</taxon>
    </lineage>
</organism>
<evidence type="ECO:0000256" key="7">
    <source>
        <dbReference type="ARBA" id="ARBA00023277"/>
    </source>
</evidence>
<evidence type="ECO:0000256" key="2">
    <source>
        <dbReference type="ARBA" id="ARBA00005028"/>
    </source>
</evidence>
<sequence length="352" mass="38965">MEVQQRLFGHLEGRPVTLFTVRNANGFQMSCIDWGCIITEIQAPDQNGKLENVVLGFDTLEEYGNNPHFLGAVAGRFAGRIKGGAFKLDGKDYQLAANANGHHLHGGTKGFSHVLWDSNVIHNENEARIEFTYLSPDGEEGYPGNLELKVTYAISDDANDLLISYSALTDETTLVNLTNHSYFNLSGDLKEDVLSHRLVLDSSEFLELDEELIPTGEAMQVDRSVFDFREGRKIHDGTVSGDPQNLQAGCGYDHPFLLDRNQQEEIVLEHEVSGRKLTVETTEPAVVLYTGNGLDGPDVYRGTKACNYLGLCLETQGLPDSIHHPHFPSAVLKAGERYTSETRYSFGVMNKA</sequence>